<protein>
    <recommendedName>
        <fullName evidence="2">Phosphatidic acid phosphatase type 2/haloperoxidase domain-containing protein</fullName>
    </recommendedName>
</protein>
<dbReference type="STRING" id="1802727.A2937_00445"/>
<dbReference type="PANTHER" id="PTHR14969:SF13">
    <property type="entry name" value="AT30094P"/>
    <property type="match status" value="1"/>
</dbReference>
<evidence type="ECO:0000313" key="3">
    <source>
        <dbReference type="EMBL" id="OHA83961.1"/>
    </source>
</evidence>
<dbReference type="EMBL" id="MHUW01000009">
    <property type="protein sequence ID" value="OHA83961.1"/>
    <property type="molecule type" value="Genomic_DNA"/>
</dbReference>
<evidence type="ECO:0000313" key="4">
    <source>
        <dbReference type="Proteomes" id="UP000177987"/>
    </source>
</evidence>
<dbReference type="Proteomes" id="UP000177987">
    <property type="component" value="Unassembled WGS sequence"/>
</dbReference>
<organism evidence="3 4">
    <name type="scientific">Candidatus Yonathbacteria bacterium RIFCSPLOWO2_01_FULL_47_33b</name>
    <dbReference type="NCBI Taxonomy" id="1802727"/>
    <lineage>
        <taxon>Bacteria</taxon>
        <taxon>Candidatus Yonathiibacteriota</taxon>
    </lineage>
</organism>
<dbReference type="SMART" id="SM00014">
    <property type="entry name" value="acidPPc"/>
    <property type="match status" value="1"/>
</dbReference>
<feature type="transmembrane region" description="Helical" evidence="1">
    <location>
        <begin position="21"/>
        <end position="44"/>
    </location>
</feature>
<dbReference type="AlphaFoldDB" id="A0A1G2SHT3"/>
<reference evidence="3 4" key="1">
    <citation type="journal article" date="2016" name="Nat. Commun.">
        <title>Thousands of microbial genomes shed light on interconnected biogeochemical processes in an aquifer system.</title>
        <authorList>
            <person name="Anantharaman K."/>
            <person name="Brown C.T."/>
            <person name="Hug L.A."/>
            <person name="Sharon I."/>
            <person name="Castelle C.J."/>
            <person name="Probst A.J."/>
            <person name="Thomas B.C."/>
            <person name="Singh A."/>
            <person name="Wilkins M.J."/>
            <person name="Karaoz U."/>
            <person name="Brodie E.L."/>
            <person name="Williams K.H."/>
            <person name="Hubbard S.S."/>
            <person name="Banfield J.F."/>
        </authorList>
    </citation>
    <scope>NUCLEOTIDE SEQUENCE [LARGE SCALE GENOMIC DNA]</scope>
</reference>
<feature type="transmembrane region" description="Helical" evidence="1">
    <location>
        <begin position="148"/>
        <end position="166"/>
    </location>
</feature>
<name>A0A1G2SHT3_9BACT</name>
<feature type="transmembrane region" description="Helical" evidence="1">
    <location>
        <begin position="100"/>
        <end position="118"/>
    </location>
</feature>
<proteinExistence type="predicted"/>
<dbReference type="Gene3D" id="1.20.144.10">
    <property type="entry name" value="Phosphatidic acid phosphatase type 2/haloperoxidase"/>
    <property type="match status" value="1"/>
</dbReference>
<sequence>MNEQIFQFFNSFAGQNAFLDLLLVFLSNWFGYLLLGGLFIFLVFHKDKKQGARDLFVVLAAAVVAYLLSKVVKALIPNPRPFEVLTDAHILYTHGGGDSFISGHATFYMSLAASLFFYHRKLAFAYFVGALIVGLARIAVGVHWPLDILGGWVLGGAIGASVYYFYNRLSIPASAE</sequence>
<keyword evidence="1" id="KW-0472">Membrane</keyword>
<feature type="domain" description="Phosphatidic acid phosphatase type 2/haloperoxidase" evidence="2">
    <location>
        <begin position="54"/>
        <end position="163"/>
    </location>
</feature>
<dbReference type="InterPro" id="IPR000326">
    <property type="entry name" value="PAP2/HPO"/>
</dbReference>
<keyword evidence="1" id="KW-1133">Transmembrane helix</keyword>
<feature type="transmembrane region" description="Helical" evidence="1">
    <location>
        <begin position="123"/>
        <end position="142"/>
    </location>
</feature>
<feature type="transmembrane region" description="Helical" evidence="1">
    <location>
        <begin position="56"/>
        <end position="76"/>
    </location>
</feature>
<comment type="caution">
    <text evidence="3">The sequence shown here is derived from an EMBL/GenBank/DDBJ whole genome shotgun (WGS) entry which is preliminary data.</text>
</comment>
<accession>A0A1G2SHT3</accession>
<dbReference type="InterPro" id="IPR036938">
    <property type="entry name" value="PAP2/HPO_sf"/>
</dbReference>
<evidence type="ECO:0000256" key="1">
    <source>
        <dbReference type="SAM" id="Phobius"/>
    </source>
</evidence>
<gene>
    <name evidence="3" type="ORF">A2937_00445</name>
</gene>
<dbReference type="SUPFAM" id="SSF48317">
    <property type="entry name" value="Acid phosphatase/Vanadium-dependent haloperoxidase"/>
    <property type="match status" value="1"/>
</dbReference>
<dbReference type="Pfam" id="PF01569">
    <property type="entry name" value="PAP2"/>
    <property type="match status" value="1"/>
</dbReference>
<dbReference type="PANTHER" id="PTHR14969">
    <property type="entry name" value="SPHINGOSINE-1-PHOSPHATE PHOSPHOHYDROLASE"/>
    <property type="match status" value="1"/>
</dbReference>
<keyword evidence="1" id="KW-0812">Transmembrane</keyword>
<evidence type="ECO:0000259" key="2">
    <source>
        <dbReference type="SMART" id="SM00014"/>
    </source>
</evidence>